<proteinExistence type="evidence at transcript level"/>
<organism evidence="1">
    <name type="scientific">Zea mays</name>
    <name type="common">Maize</name>
    <dbReference type="NCBI Taxonomy" id="4577"/>
    <lineage>
        <taxon>Eukaryota</taxon>
        <taxon>Viridiplantae</taxon>
        <taxon>Streptophyta</taxon>
        <taxon>Embryophyta</taxon>
        <taxon>Tracheophyta</taxon>
        <taxon>Spermatophyta</taxon>
        <taxon>Magnoliopsida</taxon>
        <taxon>Liliopsida</taxon>
        <taxon>Poales</taxon>
        <taxon>Poaceae</taxon>
        <taxon>PACMAD clade</taxon>
        <taxon>Panicoideae</taxon>
        <taxon>Andropogonodae</taxon>
        <taxon>Andropogoneae</taxon>
        <taxon>Tripsacinae</taxon>
        <taxon>Zea</taxon>
    </lineage>
</organism>
<name>C4J728_MAIZE</name>
<sequence length="50" mass="5518">MIGYHLLNRSSLLRTSPAGATPDQPFLALKCRGLLTCKDNKMHCFCVVVP</sequence>
<protein>
    <submittedName>
        <fullName evidence="1">Uncharacterized protein</fullName>
    </submittedName>
</protein>
<dbReference type="EMBL" id="BT086625">
    <property type="protein sequence ID" value="ACR36978.1"/>
    <property type="molecule type" value="mRNA"/>
</dbReference>
<evidence type="ECO:0000313" key="1">
    <source>
        <dbReference type="EMBL" id="ACR36978.1"/>
    </source>
</evidence>
<reference evidence="1" key="1">
    <citation type="journal article" date="2009" name="PLoS Genet.">
        <title>Sequencing, mapping, and analysis of 27,455 maize full-length cDNAs.</title>
        <authorList>
            <person name="Soderlund C."/>
            <person name="Descour A."/>
            <person name="Kudrna D."/>
            <person name="Bomhoff M."/>
            <person name="Boyd L."/>
            <person name="Currie J."/>
            <person name="Angelova A."/>
            <person name="Collura K."/>
            <person name="Wissotski M."/>
            <person name="Ashley E."/>
            <person name="Morrow D."/>
            <person name="Fernandes J."/>
            <person name="Walbot V."/>
            <person name="Yu Y."/>
        </authorList>
    </citation>
    <scope>NUCLEOTIDE SEQUENCE</scope>
    <source>
        <strain evidence="1">B73</strain>
    </source>
</reference>
<accession>C4J728</accession>
<dbReference type="AlphaFoldDB" id="C4J728"/>